<dbReference type="InterPro" id="IPR003018">
    <property type="entry name" value="GAF"/>
</dbReference>
<feature type="domain" description="GAF" evidence="1">
    <location>
        <begin position="26"/>
        <end position="169"/>
    </location>
</feature>
<dbReference type="Pfam" id="PF01590">
    <property type="entry name" value="GAF"/>
    <property type="match status" value="1"/>
</dbReference>
<dbReference type="PANTHER" id="PTHR43102:SF2">
    <property type="entry name" value="GAF DOMAIN-CONTAINING PROTEIN"/>
    <property type="match status" value="1"/>
</dbReference>
<dbReference type="Gene3D" id="3.30.450.40">
    <property type="match status" value="1"/>
</dbReference>
<dbReference type="PANTHER" id="PTHR43102">
    <property type="entry name" value="SLR1143 PROTEIN"/>
    <property type="match status" value="1"/>
</dbReference>
<evidence type="ECO:0000313" key="4">
    <source>
        <dbReference type="Proteomes" id="UP000754644"/>
    </source>
</evidence>
<dbReference type="InterPro" id="IPR036457">
    <property type="entry name" value="PPM-type-like_dom_sf"/>
</dbReference>
<evidence type="ECO:0000259" key="1">
    <source>
        <dbReference type="SMART" id="SM00065"/>
    </source>
</evidence>
<dbReference type="AlphaFoldDB" id="A0A972VXD7"/>
<protein>
    <submittedName>
        <fullName evidence="3">SpoIIE family protein phosphatase</fullName>
    </submittedName>
</protein>
<dbReference type="SMART" id="SM00065">
    <property type="entry name" value="GAF"/>
    <property type="match status" value="1"/>
</dbReference>
<name>A0A972VXD7_9GAMM</name>
<comment type="caution">
    <text evidence="3">The sequence shown here is derived from an EMBL/GenBank/DDBJ whole genome shotgun (WGS) entry which is preliminary data.</text>
</comment>
<dbReference type="InterPro" id="IPR001932">
    <property type="entry name" value="PPM-type_phosphatase-like_dom"/>
</dbReference>
<accession>A0A972VXD7</accession>
<dbReference type="SUPFAM" id="SSF81606">
    <property type="entry name" value="PP2C-like"/>
    <property type="match status" value="1"/>
</dbReference>
<proteinExistence type="predicted"/>
<dbReference type="SUPFAM" id="SSF52091">
    <property type="entry name" value="SpoIIaa-like"/>
    <property type="match status" value="1"/>
</dbReference>
<reference evidence="3" key="1">
    <citation type="submission" date="2020-05" db="EMBL/GenBank/DDBJ databases">
        <title>Sulfur intermediates as new biogeochemical hubs in an aquatic model microbial ecosystem.</title>
        <authorList>
            <person name="Vigneron A."/>
        </authorList>
    </citation>
    <scope>NUCLEOTIDE SEQUENCE</scope>
    <source>
        <strain evidence="3">Bin.250</strain>
    </source>
</reference>
<evidence type="ECO:0000259" key="2">
    <source>
        <dbReference type="SMART" id="SM00331"/>
    </source>
</evidence>
<dbReference type="InterPro" id="IPR029016">
    <property type="entry name" value="GAF-like_dom_sf"/>
</dbReference>
<sequence length="621" mass="68025">MEIATLPPDEKTRLLALQEFDILDTLPERAYDDITNIASHICGTPVALMSLVDESRQWFKSRVGLDSTETPRDLAFCAHAILNPNELLVVEDATLDQRFADNPLVLSDPKVRFYAGAPLVTRDGHALGTLCVIDKTPRKLTDAQAEALRALSRQVIAQLELRLTIKKLESSGLELQNSHDSLEASRNQLADLCDTLEGQADIIERDLHRAEIIQHSLLPEVPPRMRDYHLQALYRCGHIVGGDLYDVKLVGEHHLALVIADAAGHGISAAMLAVMFKHRLHLQDDVTLEPYSPAEALRRMNSALHGDLSVPGTFVTAAVCLLNLTTSELVFASAGHTPALLLRAGDGMEVLPATGPALGLFETAVFDECRRVILPGDQILMMTDGIFDLGGDQPPTPKELDRTLRAYRGNDDALRLTFFDIAKGIERQERDDTTLLLLEAGPGKSRFIEIGESDAIKKIESENPAVITQADVDSETLICLSGRITWVLGEALLAAAIETIGARRTLLIDLGDCEYLDSTLLGTLHEVIGRFDAAGLQASIQRASRSLVSAFQEVSMETVLDHLTHSVKPIPAGRKPIAIPATDIRNNQQRLLKAHEMLASLSEVNRQKFADVIDAIKQDEV</sequence>
<feature type="domain" description="PPM-type phosphatase" evidence="2">
    <location>
        <begin position="226"/>
        <end position="440"/>
    </location>
</feature>
<dbReference type="Pfam" id="PF07228">
    <property type="entry name" value="SpoIIE"/>
    <property type="match status" value="1"/>
</dbReference>
<dbReference type="Gene3D" id="3.60.40.10">
    <property type="entry name" value="PPM-type phosphatase domain"/>
    <property type="match status" value="1"/>
</dbReference>
<dbReference type="Proteomes" id="UP000754644">
    <property type="component" value="Unassembled WGS sequence"/>
</dbReference>
<dbReference type="SMART" id="SM00331">
    <property type="entry name" value="PP2C_SIG"/>
    <property type="match status" value="1"/>
</dbReference>
<gene>
    <name evidence="3" type="ORF">HQ497_08215</name>
</gene>
<evidence type="ECO:0000313" key="3">
    <source>
        <dbReference type="EMBL" id="NQV65336.1"/>
    </source>
</evidence>
<organism evidence="3 4">
    <name type="scientific">SAR86 cluster bacterium</name>
    <dbReference type="NCBI Taxonomy" id="2030880"/>
    <lineage>
        <taxon>Bacteria</taxon>
        <taxon>Pseudomonadati</taxon>
        <taxon>Pseudomonadota</taxon>
        <taxon>Gammaproteobacteria</taxon>
        <taxon>SAR86 cluster</taxon>
    </lineage>
</organism>
<dbReference type="Gene3D" id="3.30.750.24">
    <property type="entry name" value="STAS domain"/>
    <property type="match status" value="1"/>
</dbReference>
<dbReference type="InterPro" id="IPR036513">
    <property type="entry name" value="STAS_dom_sf"/>
</dbReference>
<dbReference type="EMBL" id="JABMOJ010000304">
    <property type="protein sequence ID" value="NQV65336.1"/>
    <property type="molecule type" value="Genomic_DNA"/>
</dbReference>
<dbReference type="SUPFAM" id="SSF55781">
    <property type="entry name" value="GAF domain-like"/>
    <property type="match status" value="1"/>
</dbReference>